<dbReference type="VEuPathDB" id="VectorBase:GPPI034675"/>
<dbReference type="AlphaFoldDB" id="A0A1B0BMD1"/>
<sequence>MEKYAAAIIYCLNSLLPLLLHGVCPIMQQLHYKIASFCNANDFVEVVCYCSLLLIFVSLEFHVVKMQFSVVDVQWHSHS</sequence>
<name>A0A1B0BMD1_9MUSC</name>
<evidence type="ECO:0000256" key="1">
    <source>
        <dbReference type="SAM" id="Phobius"/>
    </source>
</evidence>
<accession>A0A1B0BMD1</accession>
<keyword evidence="1" id="KW-0472">Membrane</keyword>
<keyword evidence="3" id="KW-1185">Reference proteome</keyword>
<dbReference type="Proteomes" id="UP000092460">
    <property type="component" value="Unassembled WGS sequence"/>
</dbReference>
<proteinExistence type="predicted"/>
<keyword evidence="1" id="KW-0812">Transmembrane</keyword>
<organism evidence="2 3">
    <name type="scientific">Glossina palpalis gambiensis</name>
    <dbReference type="NCBI Taxonomy" id="67801"/>
    <lineage>
        <taxon>Eukaryota</taxon>
        <taxon>Metazoa</taxon>
        <taxon>Ecdysozoa</taxon>
        <taxon>Arthropoda</taxon>
        <taxon>Hexapoda</taxon>
        <taxon>Insecta</taxon>
        <taxon>Pterygota</taxon>
        <taxon>Neoptera</taxon>
        <taxon>Endopterygota</taxon>
        <taxon>Diptera</taxon>
        <taxon>Brachycera</taxon>
        <taxon>Muscomorpha</taxon>
        <taxon>Hippoboscoidea</taxon>
        <taxon>Glossinidae</taxon>
        <taxon>Glossina</taxon>
    </lineage>
</organism>
<protein>
    <submittedName>
        <fullName evidence="2">Uncharacterized protein</fullName>
    </submittedName>
</protein>
<dbReference type="EnsemblMetazoa" id="GPPI034675-RA">
    <property type="protein sequence ID" value="GPPI034675-PA"/>
    <property type="gene ID" value="GPPI034675"/>
</dbReference>
<dbReference type="EMBL" id="JXJN01016820">
    <property type="status" value="NOT_ANNOTATED_CDS"/>
    <property type="molecule type" value="Genomic_DNA"/>
</dbReference>
<evidence type="ECO:0000313" key="3">
    <source>
        <dbReference type="Proteomes" id="UP000092460"/>
    </source>
</evidence>
<evidence type="ECO:0000313" key="2">
    <source>
        <dbReference type="EnsemblMetazoa" id="GPPI034675-PA"/>
    </source>
</evidence>
<feature type="transmembrane region" description="Helical" evidence="1">
    <location>
        <begin position="46"/>
        <end position="64"/>
    </location>
</feature>
<keyword evidence="1" id="KW-1133">Transmembrane helix</keyword>
<reference evidence="3" key="1">
    <citation type="submission" date="2015-01" db="EMBL/GenBank/DDBJ databases">
        <authorList>
            <person name="Aksoy S."/>
            <person name="Warren W."/>
            <person name="Wilson R.K."/>
        </authorList>
    </citation>
    <scope>NUCLEOTIDE SEQUENCE [LARGE SCALE GENOMIC DNA]</scope>
    <source>
        <strain evidence="3">IAEA</strain>
    </source>
</reference>
<feature type="transmembrane region" description="Helical" evidence="1">
    <location>
        <begin position="6"/>
        <end position="26"/>
    </location>
</feature>
<reference evidence="2" key="2">
    <citation type="submission" date="2020-05" db="UniProtKB">
        <authorList>
            <consortium name="EnsemblMetazoa"/>
        </authorList>
    </citation>
    <scope>IDENTIFICATION</scope>
    <source>
        <strain evidence="2">IAEA</strain>
    </source>
</reference>